<accession>C8W2K7</accession>
<dbReference type="KEGG" id="dae:Dtox_2935"/>
<dbReference type="GO" id="GO:0016491">
    <property type="term" value="F:oxidoreductase activity"/>
    <property type="evidence" value="ECO:0007669"/>
    <property type="project" value="InterPro"/>
</dbReference>
<keyword evidence="2" id="KW-0285">Flavoprotein</keyword>
<dbReference type="STRING" id="485916.Dtox_2935"/>
<dbReference type="AlphaFoldDB" id="C8W2K7"/>
<organism evidence="6 7">
    <name type="scientific">Desulfofarcimen acetoxidans (strain ATCC 49208 / DSM 771 / KCTC 5769 / VKM B-1644 / 5575)</name>
    <name type="common">Desulfotomaculum acetoxidans</name>
    <dbReference type="NCBI Taxonomy" id="485916"/>
    <lineage>
        <taxon>Bacteria</taxon>
        <taxon>Bacillati</taxon>
        <taxon>Bacillota</taxon>
        <taxon>Clostridia</taxon>
        <taxon>Eubacteriales</taxon>
        <taxon>Peptococcaceae</taxon>
        <taxon>Desulfofarcimen</taxon>
    </lineage>
</organism>
<dbReference type="eggNOG" id="COG1251">
    <property type="taxonomic scope" value="Bacteria"/>
</dbReference>
<name>C8W2K7_DESAS</name>
<gene>
    <name evidence="6" type="ordered locus">Dtox_2935</name>
</gene>
<dbReference type="Pfam" id="PF18267">
    <property type="entry name" value="Rubredoxin_C"/>
    <property type="match status" value="1"/>
</dbReference>
<evidence type="ECO:0000259" key="4">
    <source>
        <dbReference type="Pfam" id="PF07992"/>
    </source>
</evidence>
<evidence type="ECO:0000313" key="6">
    <source>
        <dbReference type="EMBL" id="ACV63691.1"/>
    </source>
</evidence>
<dbReference type="EMBL" id="CP001720">
    <property type="protein sequence ID" value="ACV63691.1"/>
    <property type="molecule type" value="Genomic_DNA"/>
</dbReference>
<comment type="cofactor">
    <cofactor evidence="1">
        <name>FAD</name>
        <dbReference type="ChEBI" id="CHEBI:57692"/>
    </cofactor>
</comment>
<keyword evidence="7" id="KW-1185">Reference proteome</keyword>
<evidence type="ECO:0000313" key="7">
    <source>
        <dbReference type="Proteomes" id="UP000002217"/>
    </source>
</evidence>
<evidence type="ECO:0000259" key="5">
    <source>
        <dbReference type="Pfam" id="PF18267"/>
    </source>
</evidence>
<dbReference type="PANTHER" id="PTHR43429">
    <property type="entry name" value="PYRIDINE NUCLEOTIDE-DISULFIDE OXIDOREDUCTASE DOMAIN-CONTAINING"/>
    <property type="match status" value="1"/>
</dbReference>
<dbReference type="PRINTS" id="PR00411">
    <property type="entry name" value="PNDRDTASEI"/>
</dbReference>
<dbReference type="Proteomes" id="UP000002217">
    <property type="component" value="Chromosome"/>
</dbReference>
<sequence>MSIIMKYVILGASAAGINAAKTIRELDPNGEITIVSKDKAIYSRCMLHHVISQGRQPREINFAEENFFEKYNINWLAGQEVLGLNTEEKTVLLTGDLKISYDRLLIATGSSSFIPPIKNLAAAKQIFGLRNIEDAVAVNLAAENTGAAVVIGAGLIGMDAAYALADRGLEVTVIETAEHILPLQLDKTAAQKYEKLFRQNAVNFFFKETTVEIKLDQDNNVRGVVLQSGAFVHCGLVIVAAGVRSNIEFLKNTNVKIGRGIQVNSYQETSVPNIYAAGDVCESTETFTGQVSLTPIWPSAILQGRTAGSNMAAIPRQLEINFAFKNSMTFYGLHTISFGLTGQADSDSKELIYQDAGNYKKIIFKDGVIKGAILQGDISNSGLIGKLVQDKTKISHPEQIFNMTYANFFAQKENGEFCFACNDNCH</sequence>
<reference evidence="6 7" key="1">
    <citation type="journal article" date="2009" name="Stand. Genomic Sci.">
        <title>Complete genome sequence of Desulfotomaculum acetoxidans type strain (5575).</title>
        <authorList>
            <person name="Spring S."/>
            <person name="Lapidus A."/>
            <person name="Schroder M."/>
            <person name="Gleim D."/>
            <person name="Sims D."/>
            <person name="Meincke L."/>
            <person name="Glavina Del Rio T."/>
            <person name="Tice H."/>
            <person name="Copeland A."/>
            <person name="Cheng J.F."/>
            <person name="Lucas S."/>
            <person name="Chen F."/>
            <person name="Nolan M."/>
            <person name="Bruce D."/>
            <person name="Goodwin L."/>
            <person name="Pitluck S."/>
            <person name="Ivanova N."/>
            <person name="Mavromatis K."/>
            <person name="Mikhailova N."/>
            <person name="Pati A."/>
            <person name="Chen A."/>
            <person name="Palaniappan K."/>
            <person name="Land M."/>
            <person name="Hauser L."/>
            <person name="Chang Y.J."/>
            <person name="Jeffries C.D."/>
            <person name="Chain P."/>
            <person name="Saunders E."/>
            <person name="Brettin T."/>
            <person name="Detter J.C."/>
            <person name="Goker M."/>
            <person name="Bristow J."/>
            <person name="Eisen J.A."/>
            <person name="Markowitz V."/>
            <person name="Hugenholtz P."/>
            <person name="Kyrpides N.C."/>
            <person name="Klenk H.P."/>
            <person name="Han C."/>
        </authorList>
    </citation>
    <scope>NUCLEOTIDE SEQUENCE [LARGE SCALE GENOMIC DNA]</scope>
    <source>
        <strain evidence="7">ATCC 49208 / DSM 771 / VKM B-1644</strain>
    </source>
</reference>
<dbReference type="InterPro" id="IPR050260">
    <property type="entry name" value="FAD-bd_OxRdtase"/>
</dbReference>
<protein>
    <submittedName>
        <fullName evidence="6">FAD-dependent pyridine nucleotide-disulphide oxidoreductase</fullName>
    </submittedName>
</protein>
<dbReference type="Gene3D" id="3.30.390.30">
    <property type="match status" value="1"/>
</dbReference>
<keyword evidence="3" id="KW-0274">FAD</keyword>
<dbReference type="InterPro" id="IPR036188">
    <property type="entry name" value="FAD/NAD-bd_sf"/>
</dbReference>
<feature type="domain" description="FAD/NAD(P)-binding" evidence="4">
    <location>
        <begin position="5"/>
        <end position="286"/>
    </location>
</feature>
<dbReference type="InterPro" id="IPR016156">
    <property type="entry name" value="FAD/NAD-linked_Rdtase_dimer_sf"/>
</dbReference>
<dbReference type="Gene3D" id="3.50.50.60">
    <property type="entry name" value="FAD/NAD(P)-binding domain"/>
    <property type="match status" value="2"/>
</dbReference>
<proteinExistence type="predicted"/>
<evidence type="ECO:0000256" key="3">
    <source>
        <dbReference type="ARBA" id="ARBA00022827"/>
    </source>
</evidence>
<dbReference type="InterPro" id="IPR041575">
    <property type="entry name" value="Rubredoxin_C"/>
</dbReference>
<dbReference type="SUPFAM" id="SSF51905">
    <property type="entry name" value="FAD/NAD(P)-binding domain"/>
    <property type="match status" value="1"/>
</dbReference>
<dbReference type="InterPro" id="IPR023753">
    <property type="entry name" value="FAD/NAD-binding_dom"/>
</dbReference>
<evidence type="ECO:0000256" key="1">
    <source>
        <dbReference type="ARBA" id="ARBA00001974"/>
    </source>
</evidence>
<dbReference type="PANTHER" id="PTHR43429:SF3">
    <property type="entry name" value="NITRITE REDUCTASE [NAD(P)H]"/>
    <property type="match status" value="1"/>
</dbReference>
<dbReference type="PRINTS" id="PR00368">
    <property type="entry name" value="FADPNR"/>
</dbReference>
<evidence type="ECO:0000256" key="2">
    <source>
        <dbReference type="ARBA" id="ARBA00022630"/>
    </source>
</evidence>
<dbReference type="Pfam" id="PF07992">
    <property type="entry name" value="Pyr_redox_2"/>
    <property type="match status" value="1"/>
</dbReference>
<dbReference type="HOGENOM" id="CLU_003291_4_4_9"/>
<feature type="domain" description="NADH-rubredoxin oxidoreductase C-terminal" evidence="5">
    <location>
        <begin position="327"/>
        <end position="392"/>
    </location>
</feature>